<dbReference type="EMBL" id="MBFR01000068">
    <property type="protein sequence ID" value="PVU95010.1"/>
    <property type="molecule type" value="Genomic_DNA"/>
</dbReference>
<feature type="compositionally biased region" description="Polar residues" evidence="1">
    <location>
        <begin position="140"/>
        <end position="161"/>
    </location>
</feature>
<protein>
    <submittedName>
        <fullName evidence="2">Uncharacterized protein</fullName>
    </submittedName>
</protein>
<evidence type="ECO:0000313" key="3">
    <source>
        <dbReference type="Proteomes" id="UP000245383"/>
    </source>
</evidence>
<accession>A0A2T9YRM7</accession>
<organism evidence="2 3">
    <name type="scientific">Smittium simulii</name>
    <dbReference type="NCBI Taxonomy" id="133385"/>
    <lineage>
        <taxon>Eukaryota</taxon>
        <taxon>Fungi</taxon>
        <taxon>Fungi incertae sedis</taxon>
        <taxon>Zoopagomycota</taxon>
        <taxon>Kickxellomycotina</taxon>
        <taxon>Harpellomycetes</taxon>
        <taxon>Harpellales</taxon>
        <taxon>Legeriomycetaceae</taxon>
        <taxon>Smittium</taxon>
    </lineage>
</organism>
<evidence type="ECO:0000313" key="2">
    <source>
        <dbReference type="EMBL" id="PVU95010.1"/>
    </source>
</evidence>
<feature type="region of interest" description="Disordered" evidence="1">
    <location>
        <begin position="132"/>
        <end position="161"/>
    </location>
</feature>
<reference evidence="2 3" key="1">
    <citation type="journal article" date="2018" name="MBio">
        <title>Comparative Genomics Reveals the Core Gene Toolbox for the Fungus-Insect Symbiosis.</title>
        <authorList>
            <person name="Wang Y."/>
            <person name="Stata M."/>
            <person name="Wang W."/>
            <person name="Stajich J.E."/>
            <person name="White M.M."/>
            <person name="Moncalvo J.M."/>
        </authorList>
    </citation>
    <scope>NUCLEOTIDE SEQUENCE [LARGE SCALE GENOMIC DNA]</scope>
    <source>
        <strain evidence="2 3">SWE-8-4</strain>
    </source>
</reference>
<feature type="region of interest" description="Disordered" evidence="1">
    <location>
        <begin position="1604"/>
        <end position="1638"/>
    </location>
</feature>
<name>A0A2T9YRM7_9FUNG</name>
<feature type="region of interest" description="Disordered" evidence="1">
    <location>
        <begin position="423"/>
        <end position="442"/>
    </location>
</feature>
<sequence length="1731" mass="196615">MIPLHGSQSLKNDTKHIQNYSFSNSKSLFEASGILNTESSSINNDFYSVDQSYVDLEFSSTEFFDKDKNLNAFSSFFCDEYSNSSFNTVENSTRNNKENTDLIPNSNNAFKSNKIIMLEYCDSQLSRDTIDERDTRPLSYPNSLSSYTHKQLNPDPLSQKSINSEKNYNIGKMPNIMLTFSTSNSSDPEFAFQNKNADLSDNNESIGNTTDNYLKKDNLYDFTKNNKNCDLSNMISFPQLQIDFIDSDIENYQYPQSFQKNSSKKKLNVNTSINSKSSSYHIHEKNDESCSDLIVPNKRKENMLMGLNNKIKKSTSFSNLKLNKIGGFFNFKNSSEKNEIIKKSFFVDSDKNNLNLSKSQKNNYELKNSDLPIFDTSEAFNKNYNSTNCTENIKNIPSLKTPNKDTTYPQNIELFNSKSIKSHTKVNKSKADSNSDLNCDSPSISHINSNNIESLDYEPQISKSDHQNIYRVKSVFNNNKNRKSIIVSGWDKLLKSVENILHVNSHENLSTSAGRGYSLNNLLLRRKSNKNISSNFNQIDSIEKANPLEDEQYHFKENASLDIQTTSVDNAHSKMNVSNIVDKNLFGRFGELKNKGAENLIANNAGYYDLKLSPISEKSLEQTSNENLNALTQKESNSIYDVFTFNNNFNLYNNAKQNFSSSEFNQLNQGYSPKSSLKNYKSEQHYAEDNHDVNLEGSDTQSVDLQEFNSEDFNPSTENSNKKPRGLTFIQKIQKSANNVKHDLFKTSFSSVKDRRNSFSYVDFALQKKNSNQHYRRASDDINNLKRSNTFKLRKFFINNLGKKKSDNFINQSTKYNSITKAALSYSEASFLSATRSISEDAGSNSNEYNTDPPLLNHSILPLNLDFEEILQQAFKKSYEPSIDLETEYESSDCSTPEFSIYSKESAGLSHKLGDYYNNSVYSSVEKLDFHKVKIDQVKISVLDESTLTQTKSDSLIIKRSKSFNDSLDIKSTERLPNKFNNSISSIYLQDINTDEYLVAKYSDNSIPSITNKNSIIRNASQNGTEYLELSQEFDAHNIVEPFKDGNVLDPTLSATGFKDKISVKHNSNINDILADLPQTLDDQALNISPNKKNILLNQLNEESNSTHNNKIYEEKIFVDPFEKKLSDSNRNNSLAFKNNLEGLSTTNESNIEEQLLSKTIKLNNYKKASSFDTYNPLRRTLTTSLLLKRAQLNSLESQNQHESPKDFCNTEIFFTPLLNSNCHSYSSNNNSLFHSAKSQLVTDSDNISDSFNNFSQLKEYISMPKTVKSNMFIHKNFEQNSCNGSLINICDTLDKSPLNSQDKNRFINQHPDQGEILFDVTSSKIPEKLTNESDLNSTERNQVTNNDYFNGPIAKFENQVGSPNNENFNDLAASEKTEHKNFQLKNLSQYTKISKTKPKHNSFLFHLNSSDDLSNNASISKKKIVRNTSSKEIILVGYNADLAGTKGQMNDANTKNSTDIIQPLDLCLDYRSYSSFNVTDIDSNRKLAHIPNNNEPNLEKITNKNNTENCINRSDSNNKPIKNSLSLSNCSPQSIELDFKPSFLFDDYNENYLIEYSKNQQKNNLTNNVSFSDNTNVRSKKIITGKDSQLKDKNKATILNTTNISQNSPDVPKSINVSGKIQSENTHSQPKRAKKSVSIQVINKQSNELNLGEPNLTSKTIVKSEANKKKRPNSPKLKSILKPSKNIPKNFCLDNNKKSINTIEDNARMMTKMIIVEAMLCRTSTHRSHF</sequence>
<gene>
    <name evidence="2" type="ORF">BB561_002131</name>
</gene>
<keyword evidence="3" id="KW-1185">Reference proteome</keyword>
<proteinExistence type="predicted"/>
<feature type="compositionally biased region" description="Polar residues" evidence="1">
    <location>
        <begin position="1604"/>
        <end position="1629"/>
    </location>
</feature>
<comment type="caution">
    <text evidence="2">The sequence shown here is derived from an EMBL/GenBank/DDBJ whole genome shotgun (WGS) entry which is preliminary data.</text>
</comment>
<dbReference type="Proteomes" id="UP000245383">
    <property type="component" value="Unassembled WGS sequence"/>
</dbReference>
<evidence type="ECO:0000256" key="1">
    <source>
        <dbReference type="SAM" id="MobiDB-lite"/>
    </source>
</evidence>